<dbReference type="PROSITE" id="PS50005">
    <property type="entry name" value="TPR"/>
    <property type="match status" value="1"/>
</dbReference>
<name>A0A7W5XY90_9BACT</name>
<evidence type="ECO:0000313" key="5">
    <source>
        <dbReference type="Proteomes" id="UP000541425"/>
    </source>
</evidence>
<dbReference type="InterPro" id="IPR019734">
    <property type="entry name" value="TPR_rpt"/>
</dbReference>
<dbReference type="InterPro" id="IPR011990">
    <property type="entry name" value="TPR-like_helical_dom_sf"/>
</dbReference>
<accession>A0A7W5XY90</accession>
<dbReference type="AlphaFoldDB" id="A0A7W5XY90"/>
<keyword evidence="1" id="KW-0677">Repeat</keyword>
<dbReference type="RefSeq" id="WP_183696921.1">
    <property type="nucleotide sequence ID" value="NZ_JACICA010000007.1"/>
</dbReference>
<evidence type="ECO:0000256" key="3">
    <source>
        <dbReference type="PROSITE-ProRule" id="PRU00339"/>
    </source>
</evidence>
<dbReference type="InterPro" id="IPR050498">
    <property type="entry name" value="Ycf3"/>
</dbReference>
<dbReference type="SUPFAM" id="SSF48452">
    <property type="entry name" value="TPR-like"/>
    <property type="match status" value="2"/>
</dbReference>
<comment type="caution">
    <text evidence="4">The sequence shown here is derived from an EMBL/GenBank/DDBJ whole genome shotgun (WGS) entry which is preliminary data.</text>
</comment>
<organism evidence="4 5">
    <name type="scientific">Alloprevotella rava</name>
    <dbReference type="NCBI Taxonomy" id="671218"/>
    <lineage>
        <taxon>Bacteria</taxon>
        <taxon>Pseudomonadati</taxon>
        <taxon>Bacteroidota</taxon>
        <taxon>Bacteroidia</taxon>
        <taxon>Bacteroidales</taxon>
        <taxon>Prevotellaceae</taxon>
        <taxon>Alloprevotella</taxon>
    </lineage>
</organism>
<dbReference type="PANTHER" id="PTHR44858">
    <property type="entry name" value="TETRATRICOPEPTIDE REPEAT PROTEIN 6"/>
    <property type="match status" value="1"/>
</dbReference>
<dbReference type="Gene3D" id="1.25.40.10">
    <property type="entry name" value="Tetratricopeptide repeat domain"/>
    <property type="match status" value="3"/>
</dbReference>
<reference evidence="4 5" key="1">
    <citation type="submission" date="2020-08" db="EMBL/GenBank/DDBJ databases">
        <title>Genomic Encyclopedia of Type Strains, Phase IV (KMG-IV): sequencing the most valuable type-strain genomes for metagenomic binning, comparative biology and taxonomic classification.</title>
        <authorList>
            <person name="Goeker M."/>
        </authorList>
    </citation>
    <scope>NUCLEOTIDE SEQUENCE [LARGE SCALE GENOMIC DNA]</scope>
    <source>
        <strain evidence="4 5">DSM 22548</strain>
    </source>
</reference>
<dbReference type="Proteomes" id="UP000541425">
    <property type="component" value="Unassembled WGS sequence"/>
</dbReference>
<sequence>MRKLLFSFTLTLSTIFPFIGISGPSDAVFNIFAYKADGTILANGYGFFINNQGEGVVSFNLLKGAYRAEIIDAKGKKYNVVRILGANSVLDLTKFRTDARKTPFLEQATTMPDNGSLLHLANYKSDGVSAIITNVSDFNQYKYFDLNAQNVDKNFGCPLIDNNRRVAAIVQKNFTNGATTACALDIKAINTLNITETGALNTDLKEIKIQKALPADEKAALAYIYLLSSADSTTYVTTLNDFIETYPDNAEGFVNRGTFYATKELYSLAEKDFKTALSKNTEKSTIKADGIHFTLSKLMYNVALRTPNKSDWTLPRALEEAELAYQANPNPLYLMQQGHCLYADKQYDKAYDAYNKVNTTNFSSPESFYAAANALSFMKGDSTKVLALLDSCVSRLNKPYSKSDANYLFVRAQYLTRLGKFRQAVADYNDYESAMGPASLTANFYYIREQAERSCRMYKQAIDDIRYAQTLSQKPEYFDYRLEEVSLWLIAGEFQTAVDAGEALIKELPDNADAYRFLGIAYGELKNKTKAISYLNKAKQLGDTSVESFIKKYQ</sequence>
<protein>
    <submittedName>
        <fullName evidence="4">Tetratricopeptide (TPR) repeat protein</fullName>
    </submittedName>
</protein>
<gene>
    <name evidence="4" type="ORF">FHS60_001483</name>
</gene>
<evidence type="ECO:0000256" key="2">
    <source>
        <dbReference type="ARBA" id="ARBA00022803"/>
    </source>
</evidence>
<dbReference type="GO" id="GO:0009279">
    <property type="term" value="C:cell outer membrane"/>
    <property type="evidence" value="ECO:0007669"/>
    <property type="project" value="TreeGrafter"/>
</dbReference>
<feature type="repeat" description="TPR" evidence="3">
    <location>
        <begin position="512"/>
        <end position="545"/>
    </location>
</feature>
<dbReference type="Pfam" id="PF13432">
    <property type="entry name" value="TPR_16"/>
    <property type="match status" value="1"/>
</dbReference>
<proteinExistence type="predicted"/>
<dbReference type="EMBL" id="JACICA010000007">
    <property type="protein sequence ID" value="MBB3703010.1"/>
    <property type="molecule type" value="Genomic_DNA"/>
</dbReference>
<evidence type="ECO:0000313" key="4">
    <source>
        <dbReference type="EMBL" id="MBB3703010.1"/>
    </source>
</evidence>
<keyword evidence="2 3" id="KW-0802">TPR repeat</keyword>
<dbReference type="PANTHER" id="PTHR44858:SF1">
    <property type="entry name" value="UDP-N-ACETYLGLUCOSAMINE--PEPTIDE N-ACETYLGLUCOSAMINYLTRANSFERASE SPINDLY-RELATED"/>
    <property type="match status" value="1"/>
</dbReference>
<evidence type="ECO:0000256" key="1">
    <source>
        <dbReference type="ARBA" id="ARBA00022737"/>
    </source>
</evidence>
<dbReference type="SMART" id="SM00028">
    <property type="entry name" value="TPR"/>
    <property type="match status" value="4"/>
</dbReference>
<dbReference type="GO" id="GO:0046813">
    <property type="term" value="P:receptor-mediated virion attachment to host cell"/>
    <property type="evidence" value="ECO:0007669"/>
    <property type="project" value="TreeGrafter"/>
</dbReference>